<dbReference type="AlphaFoldDB" id="A0A6G1IQC2"/>
<evidence type="ECO:0000256" key="1">
    <source>
        <dbReference type="SAM" id="MobiDB-lite"/>
    </source>
</evidence>
<dbReference type="Proteomes" id="UP000799291">
    <property type="component" value="Unassembled WGS sequence"/>
</dbReference>
<evidence type="ECO:0000313" key="3">
    <source>
        <dbReference type="Proteomes" id="UP000799291"/>
    </source>
</evidence>
<evidence type="ECO:0000313" key="2">
    <source>
        <dbReference type="EMBL" id="KAF2680298.1"/>
    </source>
</evidence>
<proteinExistence type="predicted"/>
<organism evidence="2 3">
    <name type="scientific">Lentithecium fluviatile CBS 122367</name>
    <dbReference type="NCBI Taxonomy" id="1168545"/>
    <lineage>
        <taxon>Eukaryota</taxon>
        <taxon>Fungi</taxon>
        <taxon>Dikarya</taxon>
        <taxon>Ascomycota</taxon>
        <taxon>Pezizomycotina</taxon>
        <taxon>Dothideomycetes</taxon>
        <taxon>Pleosporomycetidae</taxon>
        <taxon>Pleosporales</taxon>
        <taxon>Massarineae</taxon>
        <taxon>Lentitheciaceae</taxon>
        <taxon>Lentithecium</taxon>
    </lineage>
</organism>
<name>A0A6G1IQC2_9PLEO</name>
<accession>A0A6G1IQC2</accession>
<sequence length="178" mass="19497">MTVCATDTLASDEPSTGDFGLRGGPMGASRLCFEHSQPRRFADCKNQRSAPKNTILNARERLRRLLTRSLRHPLRPNGHQATRAHERAIYLFLTIATQDRATNIQGGGHKMAKRNKRLAWRAGGRASGALVEGTSHGCLDGRVTAEEHKEYGARNKGNCIVGGGGWETSCSRLRGFLT</sequence>
<dbReference type="EMBL" id="MU005597">
    <property type="protein sequence ID" value="KAF2680298.1"/>
    <property type="molecule type" value="Genomic_DNA"/>
</dbReference>
<gene>
    <name evidence="2" type="ORF">K458DRAFT_93381</name>
</gene>
<reference evidence="2" key="1">
    <citation type="journal article" date="2020" name="Stud. Mycol.">
        <title>101 Dothideomycetes genomes: a test case for predicting lifestyles and emergence of pathogens.</title>
        <authorList>
            <person name="Haridas S."/>
            <person name="Albert R."/>
            <person name="Binder M."/>
            <person name="Bloem J."/>
            <person name="Labutti K."/>
            <person name="Salamov A."/>
            <person name="Andreopoulos B."/>
            <person name="Baker S."/>
            <person name="Barry K."/>
            <person name="Bills G."/>
            <person name="Bluhm B."/>
            <person name="Cannon C."/>
            <person name="Castanera R."/>
            <person name="Culley D."/>
            <person name="Daum C."/>
            <person name="Ezra D."/>
            <person name="Gonzalez J."/>
            <person name="Henrissat B."/>
            <person name="Kuo A."/>
            <person name="Liang C."/>
            <person name="Lipzen A."/>
            <person name="Lutzoni F."/>
            <person name="Magnuson J."/>
            <person name="Mondo S."/>
            <person name="Nolan M."/>
            <person name="Ohm R."/>
            <person name="Pangilinan J."/>
            <person name="Park H.-J."/>
            <person name="Ramirez L."/>
            <person name="Alfaro M."/>
            <person name="Sun H."/>
            <person name="Tritt A."/>
            <person name="Yoshinaga Y."/>
            <person name="Zwiers L.-H."/>
            <person name="Turgeon B."/>
            <person name="Goodwin S."/>
            <person name="Spatafora J."/>
            <person name="Crous P."/>
            <person name="Grigoriev I."/>
        </authorList>
    </citation>
    <scope>NUCLEOTIDE SEQUENCE</scope>
    <source>
        <strain evidence="2">CBS 122367</strain>
    </source>
</reference>
<keyword evidence="3" id="KW-1185">Reference proteome</keyword>
<feature type="region of interest" description="Disordered" evidence="1">
    <location>
        <begin position="1"/>
        <end position="22"/>
    </location>
</feature>
<protein>
    <submittedName>
        <fullName evidence="2">Uncharacterized protein</fullName>
    </submittedName>
</protein>